<feature type="compositionally biased region" description="Basic residues" evidence="1">
    <location>
        <begin position="40"/>
        <end position="54"/>
    </location>
</feature>
<dbReference type="CDD" id="cd00056">
    <property type="entry name" value="ENDO3c"/>
    <property type="match status" value="1"/>
</dbReference>
<feature type="compositionally biased region" description="Basic residues" evidence="1">
    <location>
        <begin position="66"/>
        <end position="75"/>
    </location>
</feature>
<dbReference type="SUPFAM" id="SSF48150">
    <property type="entry name" value="DNA-glycosylase"/>
    <property type="match status" value="1"/>
</dbReference>
<gene>
    <name evidence="3" type="ORF">LTR24_005242</name>
</gene>
<feature type="region of interest" description="Disordered" evidence="1">
    <location>
        <begin position="31"/>
        <end position="84"/>
    </location>
</feature>
<comment type="caution">
    <text evidence="3">The sequence shown here is derived from an EMBL/GenBank/DDBJ whole genome shotgun (WGS) entry which is preliminary data.</text>
</comment>
<dbReference type="Gene3D" id="1.10.1670.10">
    <property type="entry name" value="Helix-hairpin-Helix base-excision DNA repair enzymes (C-terminal)"/>
    <property type="match status" value="1"/>
</dbReference>
<dbReference type="Pfam" id="PF00730">
    <property type="entry name" value="HhH-GPD"/>
    <property type="match status" value="1"/>
</dbReference>
<feature type="domain" description="HhH-GPD" evidence="2">
    <location>
        <begin position="189"/>
        <end position="389"/>
    </location>
</feature>
<dbReference type="Proteomes" id="UP001345013">
    <property type="component" value="Unassembled WGS sequence"/>
</dbReference>
<dbReference type="InterPro" id="IPR003265">
    <property type="entry name" value="HhH-GPD_domain"/>
</dbReference>
<protein>
    <recommendedName>
        <fullName evidence="2">HhH-GPD domain-containing protein</fullName>
    </recommendedName>
</protein>
<dbReference type="EMBL" id="JAVRRG010000058">
    <property type="protein sequence ID" value="KAK5092424.1"/>
    <property type="molecule type" value="Genomic_DNA"/>
</dbReference>
<sequence length="626" mass="70824">MLVETRAQAKWRDEQEQADLSIALALSSAEVANAQQHAKPASRKTKPSAQKKKSSGSTQSSSAAAKARRNRRVTKQRLPETETAQTAKSLMVKLPIKYYNIGPKVLREKYGIKLKREKIVHTNKKRFKLGHNPYAGTSLPCLSKDNAALIYNVLVDHNKKFGFGSFVSHPAHATQSRPVVTVDSIIQVMLSQTTANELAIDTHDRLRNRYVYTVDGSKYAGKIPNWHEVRLVPEEDLRDALVPGGQFNKRAKAIKALLDYVYNANVARKLLGKGNYSDDGNPSDARDFVDGMLSMAFITEDYEDNSDQAVLDRLLKLPNFGPKSAMCILAFELKRDLFVVDVHVLRFCKWLGWIPKTATPEDAAMYLHKVIPKDIRYDLHNQIWTHCANENVHEIEIKDEGNEPEQSAGVIDVQTSVASKKGLEQPKLNVFFKAEKSKSASSSEFDVKQKKVVKEKKLRLRRTMLMEELTPEQAKAHSKFLFMFRPLDNSFGQDRGTFESKPRFRWEGSEIMNSDVAFSFEDAQKILKGEVSHPWMKATEEDVTKQQALNAMAAVDSLGALEEGMDEVLYGAVEEEQVEWVPTDDEMDGKPLVDSMDEDTWEDPLHEDSSDDTSEEMRTWQIDNLQ</sequence>
<dbReference type="PANTHER" id="PTHR47203">
    <property type="match status" value="1"/>
</dbReference>
<accession>A0ABR0K9Z0</accession>
<feature type="compositionally biased region" description="Low complexity" evidence="1">
    <location>
        <begin position="55"/>
        <end position="65"/>
    </location>
</feature>
<evidence type="ECO:0000313" key="3">
    <source>
        <dbReference type="EMBL" id="KAK5092424.1"/>
    </source>
</evidence>
<dbReference type="Gene3D" id="1.10.340.30">
    <property type="entry name" value="Hypothetical protein, domain 2"/>
    <property type="match status" value="1"/>
</dbReference>
<proteinExistence type="predicted"/>
<feature type="region of interest" description="Disordered" evidence="1">
    <location>
        <begin position="580"/>
        <end position="626"/>
    </location>
</feature>
<evidence type="ECO:0000313" key="4">
    <source>
        <dbReference type="Proteomes" id="UP001345013"/>
    </source>
</evidence>
<dbReference type="InterPro" id="IPR023170">
    <property type="entry name" value="HhH_base_excis_C"/>
</dbReference>
<organism evidence="3 4">
    <name type="scientific">Lithohypha guttulata</name>
    <dbReference type="NCBI Taxonomy" id="1690604"/>
    <lineage>
        <taxon>Eukaryota</taxon>
        <taxon>Fungi</taxon>
        <taxon>Dikarya</taxon>
        <taxon>Ascomycota</taxon>
        <taxon>Pezizomycotina</taxon>
        <taxon>Eurotiomycetes</taxon>
        <taxon>Chaetothyriomycetidae</taxon>
        <taxon>Chaetothyriales</taxon>
        <taxon>Trichomeriaceae</taxon>
        <taxon>Lithohypha</taxon>
    </lineage>
</organism>
<dbReference type="PANTHER" id="PTHR47203:SF1">
    <property type="entry name" value="HYPOTHETICAL BASE EXCISION DNA REPAIR PROTEIN (EUROFUNG)"/>
    <property type="match status" value="1"/>
</dbReference>
<reference evidence="3 4" key="1">
    <citation type="submission" date="2023-08" db="EMBL/GenBank/DDBJ databases">
        <title>Black Yeasts Isolated from many extreme environments.</title>
        <authorList>
            <person name="Coleine C."/>
            <person name="Stajich J.E."/>
            <person name="Selbmann L."/>
        </authorList>
    </citation>
    <scope>NUCLEOTIDE SEQUENCE [LARGE SCALE GENOMIC DNA]</scope>
    <source>
        <strain evidence="3 4">CCFEE 5885</strain>
    </source>
</reference>
<dbReference type="InterPro" id="IPR011257">
    <property type="entry name" value="DNA_glycosylase"/>
</dbReference>
<keyword evidence="4" id="KW-1185">Reference proteome</keyword>
<evidence type="ECO:0000259" key="2">
    <source>
        <dbReference type="SMART" id="SM00478"/>
    </source>
</evidence>
<dbReference type="SMART" id="SM00478">
    <property type="entry name" value="ENDO3c"/>
    <property type="match status" value="1"/>
</dbReference>
<evidence type="ECO:0000256" key="1">
    <source>
        <dbReference type="SAM" id="MobiDB-lite"/>
    </source>
</evidence>
<name>A0ABR0K9Z0_9EURO</name>